<organism evidence="2">
    <name type="scientific">Arundo donax</name>
    <name type="common">Giant reed</name>
    <name type="synonym">Donax arundinaceus</name>
    <dbReference type="NCBI Taxonomy" id="35708"/>
    <lineage>
        <taxon>Eukaryota</taxon>
        <taxon>Viridiplantae</taxon>
        <taxon>Streptophyta</taxon>
        <taxon>Embryophyta</taxon>
        <taxon>Tracheophyta</taxon>
        <taxon>Spermatophyta</taxon>
        <taxon>Magnoliopsida</taxon>
        <taxon>Liliopsida</taxon>
        <taxon>Poales</taxon>
        <taxon>Poaceae</taxon>
        <taxon>PACMAD clade</taxon>
        <taxon>Arundinoideae</taxon>
        <taxon>Arundineae</taxon>
        <taxon>Arundo</taxon>
    </lineage>
</organism>
<feature type="region of interest" description="Disordered" evidence="1">
    <location>
        <begin position="1"/>
        <end position="37"/>
    </location>
</feature>
<evidence type="ECO:0000256" key="1">
    <source>
        <dbReference type="SAM" id="MobiDB-lite"/>
    </source>
</evidence>
<reference evidence="2" key="2">
    <citation type="journal article" date="2015" name="Data Brief">
        <title>Shoot transcriptome of the giant reed, Arundo donax.</title>
        <authorList>
            <person name="Barrero R.A."/>
            <person name="Guerrero F.D."/>
            <person name="Moolhuijzen P."/>
            <person name="Goolsby J.A."/>
            <person name="Tidwell J."/>
            <person name="Bellgard S.E."/>
            <person name="Bellgard M.I."/>
        </authorList>
    </citation>
    <scope>NUCLEOTIDE SEQUENCE</scope>
    <source>
        <tissue evidence="2">Shoot tissue taken approximately 20 cm above the soil surface</tissue>
    </source>
</reference>
<proteinExistence type="predicted"/>
<dbReference type="EMBL" id="GBRH01169886">
    <property type="protein sequence ID" value="JAE28010.1"/>
    <property type="molecule type" value="Transcribed_RNA"/>
</dbReference>
<name>A0A0A9GS95_ARUDO</name>
<evidence type="ECO:0000313" key="2">
    <source>
        <dbReference type="EMBL" id="JAE28010.1"/>
    </source>
</evidence>
<accession>A0A0A9GS95</accession>
<protein>
    <submittedName>
        <fullName evidence="2">Uncharacterized protein</fullName>
    </submittedName>
</protein>
<dbReference type="AlphaFoldDB" id="A0A0A9GS95"/>
<reference evidence="2" key="1">
    <citation type="submission" date="2014-09" db="EMBL/GenBank/DDBJ databases">
        <authorList>
            <person name="Magalhaes I.L.F."/>
            <person name="Oliveira U."/>
            <person name="Santos F.R."/>
            <person name="Vidigal T.H.D.A."/>
            <person name="Brescovit A.D."/>
            <person name="Santos A.J."/>
        </authorList>
    </citation>
    <scope>NUCLEOTIDE SEQUENCE</scope>
    <source>
        <tissue evidence="2">Shoot tissue taken approximately 20 cm above the soil surface</tissue>
    </source>
</reference>
<sequence length="37" mass="4019">MARAVVAPGWWWRKGPAGPTAQGRGLDTTPCPLQQTR</sequence>